<dbReference type="InterPro" id="IPR008030">
    <property type="entry name" value="NmrA-like"/>
</dbReference>
<dbReference type="STRING" id="1166018.FAES_0328"/>
<accession>I0K2I8</accession>
<dbReference type="PATRIC" id="fig|1166018.3.peg.335"/>
<dbReference type="AlphaFoldDB" id="I0K2I8"/>
<dbReference type="HOGENOM" id="CLU_079104_1_0_10"/>
<evidence type="ECO:0000256" key="1">
    <source>
        <dbReference type="ARBA" id="ARBA00022857"/>
    </source>
</evidence>
<feature type="domain" description="NmrA-like" evidence="3">
    <location>
        <begin position="8"/>
        <end position="231"/>
    </location>
</feature>
<dbReference type="InterPro" id="IPR036291">
    <property type="entry name" value="NAD(P)-bd_dom_sf"/>
</dbReference>
<evidence type="ECO:0000259" key="3">
    <source>
        <dbReference type="Pfam" id="PF05368"/>
    </source>
</evidence>
<gene>
    <name evidence="4" type="ORF">FAES_0328</name>
</gene>
<sequence>MRTNHMATTILLAGATGNLGGRIVRELRKRGADVRALVRPSSDPQKVEELKQQGVQIAEADPSDLAQLTKACEGVDCVVSSLQGLHDVIVDTQLRLVDAAVAAGVPRFIASDFSSDFTKQPDGENRNFDLRRDFMRQVDTKAIATTSILNGAFADLLLYGMPLLDVKKKQIGYWENPDWRIDFTTMDSTAAYTAAAALDESTPRILRIADFQVSPNELAAITKAAMGEAFDLVRMGSLDELAAYNKRERAAHPEGEQEVFPRWQQSQYMQSMFSVQHESLDNDRYAGIAWVSPQALLAQRRQ</sequence>
<keyword evidence="1" id="KW-0521">NADP</keyword>
<evidence type="ECO:0000313" key="4">
    <source>
        <dbReference type="EMBL" id="CCG98341.1"/>
    </source>
</evidence>
<dbReference type="PANTHER" id="PTHR47706:SF1">
    <property type="entry name" value="CIPA-LIKE, PUTATIVE (AFU_ORTHOLOGUE AFUA_1G12460)-RELATED"/>
    <property type="match status" value="1"/>
</dbReference>
<dbReference type="GO" id="GO:0016491">
    <property type="term" value="F:oxidoreductase activity"/>
    <property type="evidence" value="ECO:0007669"/>
    <property type="project" value="UniProtKB-KW"/>
</dbReference>
<reference evidence="4 5" key="1">
    <citation type="journal article" date="2012" name="J. Bacteriol.">
        <title>Genome Sequence of Fibrella aestuarina BUZ 2T, a Filamentous Marine Bacterium.</title>
        <authorList>
            <person name="Filippini M."/>
            <person name="Qi W."/>
            <person name="Blom J."/>
            <person name="Goesmann A."/>
            <person name="Smits T.H."/>
            <person name="Bagheri H.C."/>
        </authorList>
    </citation>
    <scope>NUCLEOTIDE SEQUENCE [LARGE SCALE GENOMIC DNA]</scope>
    <source>
        <strain evidence="5">BUZ 2T</strain>
    </source>
</reference>
<name>I0K2I8_9BACT</name>
<dbReference type="SUPFAM" id="SSF51735">
    <property type="entry name" value="NAD(P)-binding Rossmann-fold domains"/>
    <property type="match status" value="1"/>
</dbReference>
<protein>
    <submittedName>
        <fullName evidence="4">NmrA family protein</fullName>
    </submittedName>
</protein>
<keyword evidence="2" id="KW-0560">Oxidoreductase</keyword>
<keyword evidence="5" id="KW-1185">Reference proteome</keyword>
<organism evidence="4 5">
    <name type="scientific">Fibrella aestuarina BUZ 2</name>
    <dbReference type="NCBI Taxonomy" id="1166018"/>
    <lineage>
        <taxon>Bacteria</taxon>
        <taxon>Pseudomonadati</taxon>
        <taxon>Bacteroidota</taxon>
        <taxon>Cytophagia</taxon>
        <taxon>Cytophagales</taxon>
        <taxon>Spirosomataceae</taxon>
        <taxon>Fibrella</taxon>
    </lineage>
</organism>
<dbReference type="EMBL" id="HE796683">
    <property type="protein sequence ID" value="CCG98341.1"/>
    <property type="molecule type" value="Genomic_DNA"/>
</dbReference>
<dbReference type="KEGG" id="fae:FAES_0328"/>
<dbReference type="Proteomes" id="UP000011058">
    <property type="component" value="Chromosome"/>
</dbReference>
<evidence type="ECO:0000256" key="2">
    <source>
        <dbReference type="ARBA" id="ARBA00023002"/>
    </source>
</evidence>
<dbReference type="eggNOG" id="COG0702">
    <property type="taxonomic scope" value="Bacteria"/>
</dbReference>
<evidence type="ECO:0000313" key="5">
    <source>
        <dbReference type="Proteomes" id="UP000011058"/>
    </source>
</evidence>
<dbReference type="PANTHER" id="PTHR47706">
    <property type="entry name" value="NMRA-LIKE FAMILY PROTEIN"/>
    <property type="match status" value="1"/>
</dbReference>
<dbReference type="Gene3D" id="3.90.25.10">
    <property type="entry name" value="UDP-galactose 4-epimerase, domain 1"/>
    <property type="match status" value="1"/>
</dbReference>
<proteinExistence type="predicted"/>
<dbReference type="InterPro" id="IPR051609">
    <property type="entry name" value="NmrA/Isoflavone_reductase-like"/>
</dbReference>
<dbReference type="Gene3D" id="3.40.50.720">
    <property type="entry name" value="NAD(P)-binding Rossmann-like Domain"/>
    <property type="match status" value="1"/>
</dbReference>
<dbReference type="Pfam" id="PF05368">
    <property type="entry name" value="NmrA"/>
    <property type="match status" value="1"/>
</dbReference>